<sequence>MNIHIAYAVPALVLGLLSPAAIAQSLPAPAGRPPVMDPGGFEGRNGLSNSLRERQHGVAPDNDLTTGSVVPPAKTQEEAPPSRWRGIERYRKGNDLPLNGDGTQSGDL</sequence>
<evidence type="ECO:0000256" key="2">
    <source>
        <dbReference type="SAM" id="SignalP"/>
    </source>
</evidence>
<feature type="compositionally biased region" description="Basic and acidic residues" evidence="1">
    <location>
        <begin position="85"/>
        <end position="94"/>
    </location>
</feature>
<evidence type="ECO:0000313" key="4">
    <source>
        <dbReference type="Proteomes" id="UP000233769"/>
    </source>
</evidence>
<proteinExistence type="predicted"/>
<evidence type="ECO:0000313" key="3">
    <source>
        <dbReference type="EMBL" id="SOR26843.1"/>
    </source>
</evidence>
<reference evidence="4" key="1">
    <citation type="submission" date="2017-10" db="EMBL/GenBank/DDBJ databases">
        <authorList>
            <person name="Regsiter A."/>
            <person name="William W."/>
        </authorList>
    </citation>
    <scope>NUCLEOTIDE SEQUENCE [LARGE SCALE GENOMIC DNA]</scope>
</reference>
<dbReference type="Proteomes" id="UP000233769">
    <property type="component" value="Chromosome tk0001"/>
</dbReference>
<feature type="region of interest" description="Disordered" evidence="1">
    <location>
        <begin position="26"/>
        <end position="108"/>
    </location>
</feature>
<name>A0A2N9AHK9_METEX</name>
<gene>
    <name evidence="3" type="ORF">TK0001_0241</name>
</gene>
<protein>
    <submittedName>
        <fullName evidence="3">Uncharacterized protein</fullName>
    </submittedName>
</protein>
<dbReference type="AlphaFoldDB" id="A0A2N9AHK9"/>
<organism evidence="3 4">
    <name type="scientific">Methylorubrum extorquens</name>
    <name type="common">Methylobacterium dichloromethanicum</name>
    <name type="synonym">Methylobacterium extorquens</name>
    <dbReference type="NCBI Taxonomy" id="408"/>
    <lineage>
        <taxon>Bacteria</taxon>
        <taxon>Pseudomonadati</taxon>
        <taxon>Pseudomonadota</taxon>
        <taxon>Alphaproteobacteria</taxon>
        <taxon>Hyphomicrobiales</taxon>
        <taxon>Methylobacteriaceae</taxon>
        <taxon>Methylorubrum</taxon>
    </lineage>
</organism>
<accession>A0A2N9AHK9</accession>
<feature type="signal peptide" evidence="2">
    <location>
        <begin position="1"/>
        <end position="23"/>
    </location>
</feature>
<dbReference type="EMBL" id="LT962688">
    <property type="protein sequence ID" value="SOR26843.1"/>
    <property type="molecule type" value="Genomic_DNA"/>
</dbReference>
<evidence type="ECO:0000256" key="1">
    <source>
        <dbReference type="SAM" id="MobiDB-lite"/>
    </source>
</evidence>
<feature type="chain" id="PRO_5014724906" evidence="2">
    <location>
        <begin position="24"/>
        <end position="108"/>
    </location>
</feature>
<keyword evidence="2" id="KW-0732">Signal</keyword>